<name>A0A4Q2K870_9FIRM</name>
<dbReference type="GO" id="GO:0050661">
    <property type="term" value="F:NADP binding"/>
    <property type="evidence" value="ECO:0007669"/>
    <property type="project" value="InterPro"/>
</dbReference>
<evidence type="ECO:0000256" key="3">
    <source>
        <dbReference type="ARBA" id="ARBA00012856"/>
    </source>
</evidence>
<dbReference type="Pfam" id="PF00186">
    <property type="entry name" value="DHFR_1"/>
    <property type="match status" value="1"/>
</dbReference>
<dbReference type="SUPFAM" id="SSF53597">
    <property type="entry name" value="Dihydrofolate reductase-like"/>
    <property type="match status" value="1"/>
</dbReference>
<dbReference type="InterPro" id="IPR001796">
    <property type="entry name" value="DHFR_dom"/>
</dbReference>
<dbReference type="Proteomes" id="UP000291269">
    <property type="component" value="Unassembled WGS sequence"/>
</dbReference>
<evidence type="ECO:0000256" key="6">
    <source>
        <dbReference type="ARBA" id="ARBA00023002"/>
    </source>
</evidence>
<protein>
    <recommendedName>
        <fullName evidence="3">dihydrofolate reductase</fullName>
        <ecNumber evidence="3">1.5.1.3</ecNumber>
    </recommendedName>
</protein>
<feature type="domain" description="DHFR" evidence="7">
    <location>
        <begin position="1"/>
        <end position="160"/>
    </location>
</feature>
<reference evidence="8 9" key="1">
    <citation type="journal article" date="2019" name="Gut">
        <title>Antibiotics-induced monodominance of a novel gut bacterial order.</title>
        <authorList>
            <person name="Hildebrand F."/>
            <person name="Moitinho-Silva L."/>
            <person name="Blasche S."/>
            <person name="Jahn M.T."/>
            <person name="Gossmann T.I."/>
            <person name="Heuerta-Cepas J."/>
            <person name="Hercog R."/>
            <person name="Luetge M."/>
            <person name="Bahram M."/>
            <person name="Pryszlak A."/>
            <person name="Alves R.J."/>
            <person name="Waszak S.M."/>
            <person name="Zhu A."/>
            <person name="Ye L."/>
            <person name="Costea P.I."/>
            <person name="Aalvink S."/>
            <person name="Belzer C."/>
            <person name="Forslund S.K."/>
            <person name="Sunagawa S."/>
            <person name="Hentschel U."/>
            <person name="Merten C."/>
            <person name="Patil K.R."/>
            <person name="Benes V."/>
            <person name="Bork P."/>
        </authorList>
    </citation>
    <scope>NUCLEOTIDE SEQUENCE [LARGE SCALE GENOMIC DNA]</scope>
    <source>
        <strain evidence="8 9">HDS1380</strain>
    </source>
</reference>
<dbReference type="GO" id="GO:0046654">
    <property type="term" value="P:tetrahydrofolate biosynthetic process"/>
    <property type="evidence" value="ECO:0007669"/>
    <property type="project" value="UniProtKB-UniPathway"/>
</dbReference>
<dbReference type="AlphaFoldDB" id="A0A4Q2K870"/>
<dbReference type="EMBL" id="SDOZ01000004">
    <property type="protein sequence ID" value="RXZ58104.1"/>
    <property type="molecule type" value="Genomic_DNA"/>
</dbReference>
<dbReference type="InterPro" id="IPR012259">
    <property type="entry name" value="DHFR"/>
</dbReference>
<dbReference type="GO" id="GO:0005829">
    <property type="term" value="C:cytosol"/>
    <property type="evidence" value="ECO:0007669"/>
    <property type="project" value="TreeGrafter"/>
</dbReference>
<dbReference type="GO" id="GO:0046452">
    <property type="term" value="P:dihydrofolate metabolic process"/>
    <property type="evidence" value="ECO:0007669"/>
    <property type="project" value="TreeGrafter"/>
</dbReference>
<dbReference type="PROSITE" id="PS51330">
    <property type="entry name" value="DHFR_2"/>
    <property type="match status" value="1"/>
</dbReference>
<keyword evidence="4" id="KW-0554">One-carbon metabolism</keyword>
<dbReference type="GO" id="GO:0046655">
    <property type="term" value="P:folic acid metabolic process"/>
    <property type="evidence" value="ECO:0007669"/>
    <property type="project" value="TreeGrafter"/>
</dbReference>
<dbReference type="GO" id="GO:0006730">
    <property type="term" value="P:one-carbon metabolic process"/>
    <property type="evidence" value="ECO:0007669"/>
    <property type="project" value="UniProtKB-KW"/>
</dbReference>
<keyword evidence="5" id="KW-0521">NADP</keyword>
<dbReference type="CDD" id="cd00209">
    <property type="entry name" value="DHFR"/>
    <property type="match status" value="1"/>
</dbReference>
<keyword evidence="6" id="KW-0560">Oxidoreductase</keyword>
<keyword evidence="9" id="KW-1185">Reference proteome</keyword>
<dbReference type="GO" id="GO:0004146">
    <property type="term" value="F:dihydrofolate reductase activity"/>
    <property type="evidence" value="ECO:0007669"/>
    <property type="project" value="UniProtKB-EC"/>
</dbReference>
<dbReference type="PANTHER" id="PTHR48069">
    <property type="entry name" value="DIHYDROFOLATE REDUCTASE"/>
    <property type="match status" value="1"/>
</dbReference>
<organism evidence="8 9">
    <name type="scientific">Candidatus Borkfalkia ceftriaxoniphila</name>
    <dbReference type="NCBI Taxonomy" id="2508949"/>
    <lineage>
        <taxon>Bacteria</taxon>
        <taxon>Bacillati</taxon>
        <taxon>Bacillota</taxon>
        <taxon>Clostridia</taxon>
        <taxon>Christensenellales</taxon>
        <taxon>Christensenellaceae</taxon>
        <taxon>Candidatus Borkfalkia</taxon>
    </lineage>
</organism>
<evidence type="ECO:0000313" key="8">
    <source>
        <dbReference type="EMBL" id="RXZ58104.1"/>
    </source>
</evidence>
<evidence type="ECO:0000256" key="4">
    <source>
        <dbReference type="ARBA" id="ARBA00022563"/>
    </source>
</evidence>
<dbReference type="Gene3D" id="3.40.430.10">
    <property type="entry name" value="Dihydrofolate Reductase, subunit A"/>
    <property type="match status" value="1"/>
</dbReference>
<proteinExistence type="inferred from homology"/>
<dbReference type="OrthoDB" id="9804315at2"/>
<comment type="similarity">
    <text evidence="2">Belongs to the dihydrofolate reductase family.</text>
</comment>
<dbReference type="PANTHER" id="PTHR48069:SF3">
    <property type="entry name" value="DIHYDROFOLATE REDUCTASE"/>
    <property type="match status" value="1"/>
</dbReference>
<dbReference type="EC" id="1.5.1.3" evidence="3"/>
<dbReference type="InterPro" id="IPR024072">
    <property type="entry name" value="DHFR-like_dom_sf"/>
</dbReference>
<evidence type="ECO:0000256" key="5">
    <source>
        <dbReference type="ARBA" id="ARBA00022857"/>
    </source>
</evidence>
<sequence length="168" mass="18876">MKAIVVVDENWGIGRSNDLLFSLPADMKHFRETTREKVVVMGSNTLLSFPGAKPLPKRVNIVLWPGGEKREDCLVFETLDEVFKEIAKYPADDVYVVGGAMMYATMLGYCSEVIVTKVAANGGAEVFFKNLDEMENFRIVSESEPLETNGYTIRFITYRNDRALPLPV</sequence>
<dbReference type="UniPathway" id="UPA00077">
    <property type="reaction ID" value="UER00158"/>
</dbReference>
<evidence type="ECO:0000256" key="2">
    <source>
        <dbReference type="ARBA" id="ARBA00009539"/>
    </source>
</evidence>
<accession>A0A4Q2K870</accession>
<comment type="pathway">
    <text evidence="1">Cofactor biosynthesis; tetrahydrofolate biosynthesis; 5,6,7,8-tetrahydrofolate from 7,8-dihydrofolate: step 1/1.</text>
</comment>
<comment type="caution">
    <text evidence="8">The sequence shown here is derived from an EMBL/GenBank/DDBJ whole genome shotgun (WGS) entry which is preliminary data.</text>
</comment>
<evidence type="ECO:0000313" key="9">
    <source>
        <dbReference type="Proteomes" id="UP000291269"/>
    </source>
</evidence>
<evidence type="ECO:0000259" key="7">
    <source>
        <dbReference type="PROSITE" id="PS51330"/>
    </source>
</evidence>
<evidence type="ECO:0000256" key="1">
    <source>
        <dbReference type="ARBA" id="ARBA00004903"/>
    </source>
</evidence>
<dbReference type="RefSeq" id="WP_129227089.1">
    <property type="nucleotide sequence ID" value="NZ_SDOZ01000004.1"/>
</dbReference>
<gene>
    <name evidence="8" type="ORF">ESZ91_10645</name>
</gene>
<dbReference type="PRINTS" id="PR00070">
    <property type="entry name" value="DHFR"/>
</dbReference>